<dbReference type="EMBL" id="JADOUF010000001">
    <property type="protein sequence ID" value="MBG6139439.1"/>
    <property type="molecule type" value="Genomic_DNA"/>
</dbReference>
<dbReference type="Proteomes" id="UP000622552">
    <property type="component" value="Unassembled WGS sequence"/>
</dbReference>
<reference evidence="1" key="1">
    <citation type="submission" date="2020-11" db="EMBL/GenBank/DDBJ databases">
        <title>Sequencing the genomes of 1000 actinobacteria strains.</title>
        <authorList>
            <person name="Klenk H.-P."/>
        </authorList>
    </citation>
    <scope>NUCLEOTIDE SEQUENCE</scope>
    <source>
        <strain evidence="1">DSM 45356</strain>
    </source>
</reference>
<dbReference type="AlphaFoldDB" id="A0A8J7GVN0"/>
<organism evidence="1 2">
    <name type="scientific">Longispora fulva</name>
    <dbReference type="NCBI Taxonomy" id="619741"/>
    <lineage>
        <taxon>Bacteria</taxon>
        <taxon>Bacillati</taxon>
        <taxon>Actinomycetota</taxon>
        <taxon>Actinomycetes</taxon>
        <taxon>Micromonosporales</taxon>
        <taxon>Micromonosporaceae</taxon>
        <taxon>Longispora</taxon>
    </lineage>
</organism>
<sequence>MVQDIDGLLRQAMTIRGAQCASLIDYTTGLPVDTLGAVLGISPEATAAGTAELMHVMLDTAAFASAPGGDELEDIVVTASSGYHVFQCVPARFDSRLVLHVWLDRHSGNVALTRRRLKLLVEELVG</sequence>
<evidence type="ECO:0000313" key="1">
    <source>
        <dbReference type="EMBL" id="MBG6139439.1"/>
    </source>
</evidence>
<name>A0A8J7GVN0_9ACTN</name>
<protein>
    <submittedName>
        <fullName evidence="1">Uncharacterized protein</fullName>
    </submittedName>
</protein>
<accession>A0A8J7GVN0</accession>
<evidence type="ECO:0000313" key="2">
    <source>
        <dbReference type="Proteomes" id="UP000622552"/>
    </source>
</evidence>
<gene>
    <name evidence="1" type="ORF">IW245_005633</name>
</gene>
<keyword evidence="2" id="KW-1185">Reference proteome</keyword>
<proteinExistence type="predicted"/>
<comment type="caution">
    <text evidence="1">The sequence shown here is derived from an EMBL/GenBank/DDBJ whole genome shotgun (WGS) entry which is preliminary data.</text>
</comment>